<proteinExistence type="predicted"/>
<accession>M5UKZ2</accession>
<protein>
    <submittedName>
        <fullName evidence="1">Uncharacterized protein</fullName>
    </submittedName>
</protein>
<name>M5UKZ2_9BACT</name>
<gene>
    <name evidence="1" type="ORF">RSSM_01860</name>
</gene>
<dbReference type="PATRIC" id="fig|1263870.3.peg.1987"/>
<sequence length="52" mass="5839">MRLTRGVDAETWSLILVDADKFELIRKRIGCVSAVTTATANEGRKDANLERF</sequence>
<keyword evidence="2" id="KW-1185">Reference proteome</keyword>
<comment type="caution">
    <text evidence="1">The sequence shown here is derived from an EMBL/GenBank/DDBJ whole genome shotgun (WGS) entry which is preliminary data.</text>
</comment>
<reference evidence="1 2" key="1">
    <citation type="journal article" date="2013" name="Mar. Genomics">
        <title>Expression of sulfatases in Rhodopirellula baltica and the diversity of sulfatases in the genus Rhodopirellula.</title>
        <authorList>
            <person name="Wegner C.E."/>
            <person name="Richter-Heitmann T."/>
            <person name="Klindworth A."/>
            <person name="Klockow C."/>
            <person name="Richter M."/>
            <person name="Achstetter T."/>
            <person name="Glockner F.O."/>
            <person name="Harder J."/>
        </authorList>
    </citation>
    <scope>NUCLEOTIDE SEQUENCE [LARGE SCALE GENOMIC DNA]</scope>
    <source>
        <strain evidence="1 2">SM41</strain>
    </source>
</reference>
<dbReference type="AlphaFoldDB" id="M5UKZ2"/>
<organism evidence="1 2">
    <name type="scientific">Rhodopirellula sallentina SM41</name>
    <dbReference type="NCBI Taxonomy" id="1263870"/>
    <lineage>
        <taxon>Bacteria</taxon>
        <taxon>Pseudomonadati</taxon>
        <taxon>Planctomycetota</taxon>
        <taxon>Planctomycetia</taxon>
        <taxon>Pirellulales</taxon>
        <taxon>Pirellulaceae</taxon>
        <taxon>Rhodopirellula</taxon>
    </lineage>
</organism>
<evidence type="ECO:0000313" key="1">
    <source>
        <dbReference type="EMBL" id="EMI56678.1"/>
    </source>
</evidence>
<evidence type="ECO:0000313" key="2">
    <source>
        <dbReference type="Proteomes" id="UP000011885"/>
    </source>
</evidence>
<dbReference type="EMBL" id="ANOH01000132">
    <property type="protein sequence ID" value="EMI56678.1"/>
    <property type="molecule type" value="Genomic_DNA"/>
</dbReference>
<dbReference type="Proteomes" id="UP000011885">
    <property type="component" value="Unassembled WGS sequence"/>
</dbReference>